<keyword evidence="1" id="KW-1133">Transmembrane helix</keyword>
<reference evidence="2 3" key="1">
    <citation type="submission" date="2016-02" db="EMBL/GenBank/DDBJ databases">
        <title>Band-tailed pigeon sequencing and assembly.</title>
        <authorList>
            <person name="Soares A.E."/>
            <person name="Novak B.J."/>
            <person name="Rice E.S."/>
            <person name="O'Connell B."/>
            <person name="Chang D."/>
            <person name="Weber S."/>
            <person name="Shapiro B."/>
        </authorList>
    </citation>
    <scope>NUCLEOTIDE SEQUENCE [LARGE SCALE GENOMIC DNA]</scope>
    <source>
        <strain evidence="2">BTP2013</strain>
        <tissue evidence="2">Blood</tissue>
    </source>
</reference>
<evidence type="ECO:0000313" key="2">
    <source>
        <dbReference type="EMBL" id="OPJ78905.1"/>
    </source>
</evidence>
<sequence length="113" mass="12785">MGNVEWKIVRVSFGCEERNLKKKELRFHFEAVRSRRILAALLLFSVILCCVLTRARNFQPAPEAQESKQGELMSTGGALTCRVRRVCGTGCSWKLISAAADLRELVQGWVKFL</sequence>
<dbReference type="AlphaFoldDB" id="A0A1V4K3H0"/>
<organism evidence="2 3">
    <name type="scientific">Patagioenas fasciata monilis</name>
    <dbReference type="NCBI Taxonomy" id="372326"/>
    <lineage>
        <taxon>Eukaryota</taxon>
        <taxon>Metazoa</taxon>
        <taxon>Chordata</taxon>
        <taxon>Craniata</taxon>
        <taxon>Vertebrata</taxon>
        <taxon>Euteleostomi</taxon>
        <taxon>Archelosauria</taxon>
        <taxon>Archosauria</taxon>
        <taxon>Dinosauria</taxon>
        <taxon>Saurischia</taxon>
        <taxon>Theropoda</taxon>
        <taxon>Coelurosauria</taxon>
        <taxon>Aves</taxon>
        <taxon>Neognathae</taxon>
        <taxon>Neoaves</taxon>
        <taxon>Columbimorphae</taxon>
        <taxon>Columbiformes</taxon>
        <taxon>Columbidae</taxon>
        <taxon>Patagioenas</taxon>
    </lineage>
</organism>
<dbReference type="Proteomes" id="UP000190648">
    <property type="component" value="Unassembled WGS sequence"/>
</dbReference>
<name>A0A1V4K3H0_PATFA</name>
<feature type="transmembrane region" description="Helical" evidence="1">
    <location>
        <begin position="37"/>
        <end position="55"/>
    </location>
</feature>
<accession>A0A1V4K3H0</accession>
<dbReference type="EMBL" id="LSYS01004836">
    <property type="protein sequence ID" value="OPJ78905.1"/>
    <property type="molecule type" value="Genomic_DNA"/>
</dbReference>
<comment type="caution">
    <text evidence="2">The sequence shown here is derived from an EMBL/GenBank/DDBJ whole genome shotgun (WGS) entry which is preliminary data.</text>
</comment>
<protein>
    <submittedName>
        <fullName evidence="2">Uncharacterized protein</fullName>
    </submittedName>
</protein>
<evidence type="ECO:0000256" key="1">
    <source>
        <dbReference type="SAM" id="Phobius"/>
    </source>
</evidence>
<gene>
    <name evidence="2" type="ORF">AV530_003961</name>
</gene>
<keyword evidence="3" id="KW-1185">Reference proteome</keyword>
<keyword evidence="1" id="KW-0472">Membrane</keyword>
<evidence type="ECO:0000313" key="3">
    <source>
        <dbReference type="Proteomes" id="UP000190648"/>
    </source>
</evidence>
<keyword evidence="1" id="KW-0812">Transmembrane</keyword>
<proteinExistence type="predicted"/>